<organism evidence="3 4">
    <name type="scientific">Dendrothele bispora (strain CBS 962.96)</name>
    <dbReference type="NCBI Taxonomy" id="1314807"/>
    <lineage>
        <taxon>Eukaryota</taxon>
        <taxon>Fungi</taxon>
        <taxon>Dikarya</taxon>
        <taxon>Basidiomycota</taxon>
        <taxon>Agaricomycotina</taxon>
        <taxon>Agaricomycetes</taxon>
        <taxon>Agaricomycetidae</taxon>
        <taxon>Agaricales</taxon>
        <taxon>Agaricales incertae sedis</taxon>
        <taxon>Dendrothele</taxon>
    </lineage>
</organism>
<accession>A0A4S8L238</accession>
<name>A0A4S8L238_DENBC</name>
<keyword evidence="4" id="KW-1185">Reference proteome</keyword>
<reference evidence="3 4" key="1">
    <citation type="journal article" date="2019" name="Nat. Ecol. Evol.">
        <title>Megaphylogeny resolves global patterns of mushroom evolution.</title>
        <authorList>
            <person name="Varga T."/>
            <person name="Krizsan K."/>
            <person name="Foldi C."/>
            <person name="Dima B."/>
            <person name="Sanchez-Garcia M."/>
            <person name="Sanchez-Ramirez S."/>
            <person name="Szollosi G.J."/>
            <person name="Szarkandi J.G."/>
            <person name="Papp V."/>
            <person name="Albert L."/>
            <person name="Andreopoulos W."/>
            <person name="Angelini C."/>
            <person name="Antonin V."/>
            <person name="Barry K.W."/>
            <person name="Bougher N.L."/>
            <person name="Buchanan P."/>
            <person name="Buyck B."/>
            <person name="Bense V."/>
            <person name="Catcheside P."/>
            <person name="Chovatia M."/>
            <person name="Cooper J."/>
            <person name="Damon W."/>
            <person name="Desjardin D."/>
            <person name="Finy P."/>
            <person name="Geml J."/>
            <person name="Haridas S."/>
            <person name="Hughes K."/>
            <person name="Justo A."/>
            <person name="Karasinski D."/>
            <person name="Kautmanova I."/>
            <person name="Kiss B."/>
            <person name="Kocsube S."/>
            <person name="Kotiranta H."/>
            <person name="LaButti K.M."/>
            <person name="Lechner B.E."/>
            <person name="Liimatainen K."/>
            <person name="Lipzen A."/>
            <person name="Lukacs Z."/>
            <person name="Mihaltcheva S."/>
            <person name="Morgado L.N."/>
            <person name="Niskanen T."/>
            <person name="Noordeloos M.E."/>
            <person name="Ohm R.A."/>
            <person name="Ortiz-Santana B."/>
            <person name="Ovrebo C."/>
            <person name="Racz N."/>
            <person name="Riley R."/>
            <person name="Savchenko A."/>
            <person name="Shiryaev A."/>
            <person name="Soop K."/>
            <person name="Spirin V."/>
            <person name="Szebenyi C."/>
            <person name="Tomsovsky M."/>
            <person name="Tulloss R.E."/>
            <person name="Uehling J."/>
            <person name="Grigoriev I.V."/>
            <person name="Vagvolgyi C."/>
            <person name="Papp T."/>
            <person name="Martin F.M."/>
            <person name="Miettinen O."/>
            <person name="Hibbett D.S."/>
            <person name="Nagy L.G."/>
        </authorList>
    </citation>
    <scope>NUCLEOTIDE SEQUENCE [LARGE SCALE GENOMIC DNA]</scope>
    <source>
        <strain evidence="3 4">CBS 962.96</strain>
    </source>
</reference>
<proteinExistence type="predicted"/>
<dbReference type="OrthoDB" id="3259088at2759"/>
<feature type="compositionally biased region" description="Gly residues" evidence="1">
    <location>
        <begin position="189"/>
        <end position="210"/>
    </location>
</feature>
<dbReference type="Proteomes" id="UP000297245">
    <property type="component" value="Unassembled WGS sequence"/>
</dbReference>
<sequence length="233" mass="22631">MRTTSVSVAALALASFASAGTLRLSIRENPNARSLRGLLARQSDSSTLDPSDLPPQCQSQCTSSVSLLNDCTSGGACGCSTTDIDGLETCFNCLGNLVPDEKDQLDESLDEYKSACVSSDSSSSDGGFSFSDTATGFATATSGDDDSSSFPEPTATGRSGSSGSGSNTSTASRSGSTSSSNSGSNSGSSGSGSGSGLDTGSGSGSGGSGGAMSVGANVVGLTLVTVLGGLLAL</sequence>
<evidence type="ECO:0000313" key="3">
    <source>
        <dbReference type="EMBL" id="THU82038.1"/>
    </source>
</evidence>
<evidence type="ECO:0008006" key="5">
    <source>
        <dbReference type="Google" id="ProtNLM"/>
    </source>
</evidence>
<gene>
    <name evidence="3" type="ORF">K435DRAFT_972104</name>
</gene>
<dbReference type="EMBL" id="ML179762">
    <property type="protein sequence ID" value="THU82038.1"/>
    <property type="molecule type" value="Genomic_DNA"/>
</dbReference>
<evidence type="ECO:0000313" key="4">
    <source>
        <dbReference type="Proteomes" id="UP000297245"/>
    </source>
</evidence>
<dbReference type="AlphaFoldDB" id="A0A4S8L238"/>
<feature type="signal peptide" evidence="2">
    <location>
        <begin position="1"/>
        <end position="19"/>
    </location>
</feature>
<feature type="chain" id="PRO_5020314431" description="Extracellular membrane protein CFEM domain-containing protein" evidence="2">
    <location>
        <begin position="20"/>
        <end position="233"/>
    </location>
</feature>
<evidence type="ECO:0000256" key="1">
    <source>
        <dbReference type="SAM" id="MobiDB-lite"/>
    </source>
</evidence>
<keyword evidence="2" id="KW-0732">Signal</keyword>
<evidence type="ECO:0000256" key="2">
    <source>
        <dbReference type="SAM" id="SignalP"/>
    </source>
</evidence>
<feature type="region of interest" description="Disordered" evidence="1">
    <location>
        <begin position="140"/>
        <end position="210"/>
    </location>
</feature>
<protein>
    <recommendedName>
        <fullName evidence="5">Extracellular membrane protein CFEM domain-containing protein</fullName>
    </recommendedName>
</protein>
<feature type="compositionally biased region" description="Low complexity" evidence="1">
    <location>
        <begin position="154"/>
        <end position="188"/>
    </location>
</feature>